<dbReference type="InterPro" id="IPR036047">
    <property type="entry name" value="F-box-like_dom_sf"/>
</dbReference>
<dbReference type="RefSeq" id="XP_002502373.1">
    <property type="nucleotide sequence ID" value="XM_002502327.1"/>
</dbReference>
<dbReference type="SUPFAM" id="SSF81383">
    <property type="entry name" value="F-box domain"/>
    <property type="match status" value="1"/>
</dbReference>
<keyword evidence="2" id="KW-1185">Reference proteome</keyword>
<organism evidence="1 2">
    <name type="scientific">Micromonas commoda (strain RCC299 / NOUM17 / CCMP2709)</name>
    <name type="common">Picoplanktonic green alga</name>
    <dbReference type="NCBI Taxonomy" id="296587"/>
    <lineage>
        <taxon>Eukaryota</taxon>
        <taxon>Viridiplantae</taxon>
        <taxon>Chlorophyta</taxon>
        <taxon>Mamiellophyceae</taxon>
        <taxon>Mamiellales</taxon>
        <taxon>Mamiellaceae</taxon>
        <taxon>Micromonas</taxon>
    </lineage>
</organism>
<protein>
    <recommendedName>
        <fullName evidence="3">F-box domain-containing protein</fullName>
    </recommendedName>
</protein>
<gene>
    <name evidence="1" type="ORF">MICPUN_58320</name>
</gene>
<dbReference type="OrthoDB" id="548188at2759"/>
<dbReference type="OMA" id="RIRRECY"/>
<dbReference type="GeneID" id="8243290"/>
<evidence type="ECO:0008006" key="3">
    <source>
        <dbReference type="Google" id="ProtNLM"/>
    </source>
</evidence>
<name>C1E5H7_MICCC</name>
<dbReference type="AlphaFoldDB" id="C1E5H7"/>
<sequence>MLLDDLPQDVFDKVLRSGLDVVDVVRVMAVSRQMRRQAGSERVWREIVWGHFGIRDASETWSDLADRDPMDCDDIEREAEELERAARWRNLYAHLREKFGAGEAHWVSARGLYTDGGCDENDGDNFAGNLFNPDRHDKFFCSATSGNINCVGVLTMEDATDAHDYAERLRVRRKYMIWRCNLTAKVQDRLHQLAHDPDVPNVDYPRIRRECYDDMENDPFDFSNWPDQEVFHFYVHHLALALQQRNEMGKLMFHDEEAIIFDDDAESWTKHPTFARSAFEMREMAIAWQGEEGPPEAREEQPDTEMWARLEDAKERGWGLGANSEGGGWVPTDDTPLRLLNSGLAMEEFGLGGDGECMLHHTKELDAIVREHGYGKELQDSHELHVVSQTLSLVHHALELGMYDVLDMHIHKERPSSNTRRAKRDIDNCFWYGQREKAASGVGHPRRDVVLSKFEISRSGQFTCPVGCGALFVSRGPPDVDQATREKYANHIFYESEGARRWRRYLESQPEGYMLDRTGPGGLQVRDEGWPEDDDGPLKPFLGTDMSLFPDAAAVGDWIRCGCERERASTVFDGVDSLQKVHDLIREGVLPPIAAIHTSAAGVVVEFETSRSFSRGGGEPEPRFQPVAWFRFKSRAETLQSQRNDPNADVLGFELVRKRCARVVNVKLIACEDLMAEWDDHHDAPNIDCRSFSFYGVPVELGEFLSPGECARGAPYDTSHLATEVFDIHANAAHRHCRLSYRASVG</sequence>
<dbReference type="InParanoid" id="C1E5H7"/>
<proteinExistence type="predicted"/>
<dbReference type="Proteomes" id="UP000002009">
    <property type="component" value="Chromosome 5"/>
</dbReference>
<accession>C1E5H7</accession>
<dbReference type="EMBL" id="CP001326">
    <property type="protein sequence ID" value="ACO63631.1"/>
    <property type="molecule type" value="Genomic_DNA"/>
</dbReference>
<reference evidence="1 2" key="1">
    <citation type="journal article" date="2009" name="Science">
        <title>Green evolution and dynamic adaptations revealed by genomes of the marine picoeukaryotes Micromonas.</title>
        <authorList>
            <person name="Worden A.Z."/>
            <person name="Lee J.H."/>
            <person name="Mock T."/>
            <person name="Rouze P."/>
            <person name="Simmons M.P."/>
            <person name="Aerts A.L."/>
            <person name="Allen A.E."/>
            <person name="Cuvelier M.L."/>
            <person name="Derelle E."/>
            <person name="Everett M.V."/>
            <person name="Foulon E."/>
            <person name="Grimwood J."/>
            <person name="Gundlach H."/>
            <person name="Henrissat B."/>
            <person name="Napoli C."/>
            <person name="McDonald S.M."/>
            <person name="Parker M.S."/>
            <person name="Rombauts S."/>
            <person name="Salamov A."/>
            <person name="Von Dassow P."/>
            <person name="Badger J.H."/>
            <person name="Coutinho P.M."/>
            <person name="Demir E."/>
            <person name="Dubchak I."/>
            <person name="Gentemann C."/>
            <person name="Eikrem W."/>
            <person name="Gready J.E."/>
            <person name="John U."/>
            <person name="Lanier W."/>
            <person name="Lindquist E.A."/>
            <person name="Lucas S."/>
            <person name="Mayer K.F."/>
            <person name="Moreau H."/>
            <person name="Not F."/>
            <person name="Otillar R."/>
            <person name="Panaud O."/>
            <person name="Pangilinan J."/>
            <person name="Paulsen I."/>
            <person name="Piegu B."/>
            <person name="Poliakov A."/>
            <person name="Robbens S."/>
            <person name="Schmutz J."/>
            <person name="Toulza E."/>
            <person name="Wyss T."/>
            <person name="Zelensky A."/>
            <person name="Zhou K."/>
            <person name="Armbrust E.V."/>
            <person name="Bhattacharya D."/>
            <person name="Goodenough U.W."/>
            <person name="Van de Peer Y."/>
            <person name="Grigoriev I.V."/>
        </authorList>
    </citation>
    <scope>NUCLEOTIDE SEQUENCE [LARGE SCALE GENOMIC DNA]</scope>
    <source>
        <strain evidence="2">RCC299 / NOUM17</strain>
    </source>
</reference>
<dbReference type="KEGG" id="mis:MICPUN_58320"/>
<evidence type="ECO:0000313" key="1">
    <source>
        <dbReference type="EMBL" id="ACO63631.1"/>
    </source>
</evidence>
<evidence type="ECO:0000313" key="2">
    <source>
        <dbReference type="Proteomes" id="UP000002009"/>
    </source>
</evidence>